<feature type="non-terminal residue" evidence="2">
    <location>
        <position position="1"/>
    </location>
</feature>
<feature type="compositionally biased region" description="Basic residues" evidence="1">
    <location>
        <begin position="267"/>
        <end position="280"/>
    </location>
</feature>
<feature type="compositionally biased region" description="Basic residues" evidence="1">
    <location>
        <begin position="142"/>
        <end position="156"/>
    </location>
</feature>
<feature type="compositionally biased region" description="Low complexity" evidence="1">
    <location>
        <begin position="335"/>
        <end position="344"/>
    </location>
</feature>
<feature type="compositionally biased region" description="Low complexity" evidence="1">
    <location>
        <begin position="129"/>
        <end position="141"/>
    </location>
</feature>
<feature type="compositionally biased region" description="Basic and acidic residues" evidence="1">
    <location>
        <begin position="242"/>
        <end position="266"/>
    </location>
</feature>
<feature type="region of interest" description="Disordered" evidence="1">
    <location>
        <begin position="1"/>
        <end position="169"/>
    </location>
</feature>
<gene>
    <name evidence="2" type="ORF">AVDCRST_MAG69-1391</name>
</gene>
<evidence type="ECO:0000313" key="2">
    <source>
        <dbReference type="EMBL" id="CAA9491833.1"/>
    </source>
</evidence>
<dbReference type="EMBL" id="CADCVP010000150">
    <property type="protein sequence ID" value="CAA9491833.1"/>
    <property type="molecule type" value="Genomic_DNA"/>
</dbReference>
<feature type="compositionally biased region" description="Basic residues" evidence="1">
    <location>
        <begin position="1"/>
        <end position="22"/>
    </location>
</feature>
<sequence>DRPRRRSRDVRVRDRLHRRRGGGVRPPAPGDARAGPRLRGAERRRAGRRGARRRGRRRAHLVGDRDPLGRGPRRRRCARAPARRPPSPLRARARARDRAGRHRHPSAVGLPRPADHRDRALPARRGRPALRGVAQQHLLGARARRHPRRRPRHPRLRSAASHPADPARHLGQLALRRRSRLRAPQRSQPDLHQVVSALRRARRLRLLGRVGRLRRPAHPDGLHRGIHAAVVVGATAPLLRHDRGADLRRPDDRAGGRRADAADRRLRPPGRRRGRCRRGAARPAQPADRGEHVAGDPPRPRRAAARSRERLVRGVPGIGGGRPVARVDRRRRRPAGAQRRAAPAPDDRRGRHAGRGLRRLRRRHAIDLRLSGARSHPARGGSRL</sequence>
<feature type="compositionally biased region" description="Basic residues" evidence="1">
    <location>
        <begin position="71"/>
        <end position="82"/>
    </location>
</feature>
<feature type="region of interest" description="Disordered" evidence="1">
    <location>
        <begin position="242"/>
        <end position="384"/>
    </location>
</feature>
<feature type="compositionally biased region" description="Basic residues" evidence="1">
    <location>
        <begin position="350"/>
        <end position="364"/>
    </location>
</feature>
<dbReference type="AlphaFoldDB" id="A0A6J4SCC0"/>
<proteinExistence type="predicted"/>
<protein>
    <submittedName>
        <fullName evidence="2">Uncharacterized protein</fullName>
    </submittedName>
</protein>
<feature type="non-terminal residue" evidence="2">
    <location>
        <position position="384"/>
    </location>
</feature>
<evidence type="ECO:0000256" key="1">
    <source>
        <dbReference type="SAM" id="MobiDB-lite"/>
    </source>
</evidence>
<accession>A0A6J4SCC0</accession>
<name>A0A6J4SCC0_9ACTN</name>
<feature type="compositionally biased region" description="Basic residues" evidence="1">
    <location>
        <begin position="91"/>
        <end position="105"/>
    </location>
</feature>
<feature type="compositionally biased region" description="Basic residues" evidence="1">
    <location>
        <begin position="45"/>
        <end position="60"/>
    </location>
</feature>
<reference evidence="2" key="1">
    <citation type="submission" date="2020-02" db="EMBL/GenBank/DDBJ databases">
        <authorList>
            <person name="Meier V. D."/>
        </authorList>
    </citation>
    <scope>NUCLEOTIDE SEQUENCE</scope>
    <source>
        <strain evidence="2">AVDCRST_MAG69</strain>
    </source>
</reference>
<organism evidence="2">
    <name type="scientific">uncultured Solirubrobacteraceae bacterium</name>
    <dbReference type="NCBI Taxonomy" id="1162706"/>
    <lineage>
        <taxon>Bacteria</taxon>
        <taxon>Bacillati</taxon>
        <taxon>Actinomycetota</taxon>
        <taxon>Thermoleophilia</taxon>
        <taxon>Solirubrobacterales</taxon>
        <taxon>Solirubrobacteraceae</taxon>
        <taxon>environmental samples</taxon>
    </lineage>
</organism>